<dbReference type="AlphaFoldDB" id="A0A0F9QWY7"/>
<protein>
    <recommendedName>
        <fullName evidence="2">DUF1330 domain-containing protein</fullName>
    </recommendedName>
</protein>
<organism evidence="1">
    <name type="scientific">marine sediment metagenome</name>
    <dbReference type="NCBI Taxonomy" id="412755"/>
    <lineage>
        <taxon>unclassified sequences</taxon>
        <taxon>metagenomes</taxon>
        <taxon>ecological metagenomes</taxon>
    </lineage>
</organism>
<gene>
    <name evidence="1" type="ORF">LCGC14_1044440</name>
</gene>
<proteinExistence type="predicted"/>
<dbReference type="EMBL" id="LAZR01004322">
    <property type="protein sequence ID" value="KKN09658.1"/>
    <property type="molecule type" value="Genomic_DNA"/>
</dbReference>
<name>A0A0F9QWY7_9ZZZZ</name>
<evidence type="ECO:0000313" key="1">
    <source>
        <dbReference type="EMBL" id="KKN09658.1"/>
    </source>
</evidence>
<sequence length="52" mass="6040">MGNKNEVYVFSELESLEKFQAYMENPDLKARMQESGATGPPEIFLLEHEFDE</sequence>
<evidence type="ECO:0008006" key="2">
    <source>
        <dbReference type="Google" id="ProtNLM"/>
    </source>
</evidence>
<comment type="caution">
    <text evidence="1">The sequence shown here is derived from an EMBL/GenBank/DDBJ whole genome shotgun (WGS) entry which is preliminary data.</text>
</comment>
<accession>A0A0F9QWY7</accession>
<reference evidence="1" key="1">
    <citation type="journal article" date="2015" name="Nature">
        <title>Complex archaea that bridge the gap between prokaryotes and eukaryotes.</title>
        <authorList>
            <person name="Spang A."/>
            <person name="Saw J.H."/>
            <person name="Jorgensen S.L."/>
            <person name="Zaremba-Niedzwiedzka K."/>
            <person name="Martijn J."/>
            <person name="Lind A.E."/>
            <person name="van Eijk R."/>
            <person name="Schleper C."/>
            <person name="Guy L."/>
            <person name="Ettema T.J."/>
        </authorList>
    </citation>
    <scope>NUCLEOTIDE SEQUENCE</scope>
</reference>